<name>A0ABQ9U8J1_SAGOE</name>
<accession>A0ABQ9U8J1</accession>
<feature type="non-terminal residue" evidence="1">
    <location>
        <position position="64"/>
    </location>
</feature>
<reference evidence="1 2" key="1">
    <citation type="submission" date="2023-05" db="EMBL/GenBank/DDBJ databases">
        <title>B98-5 Cell Line De Novo Hybrid Assembly: An Optical Mapping Approach.</title>
        <authorList>
            <person name="Kananen K."/>
            <person name="Auerbach J.A."/>
            <person name="Kautto E."/>
            <person name="Blachly J.S."/>
        </authorList>
    </citation>
    <scope>NUCLEOTIDE SEQUENCE [LARGE SCALE GENOMIC DNA]</scope>
    <source>
        <strain evidence="1">B95-8</strain>
        <tissue evidence="1">Cell line</tissue>
    </source>
</reference>
<sequence length="64" mass="7156">RKTTLPCFRYPMADKKTFAESSTFNDSAEIGLLRGLLMENMHNHPRGGSGSYVAPVSNLAIRYH</sequence>
<comment type="caution">
    <text evidence="1">The sequence shown here is derived from an EMBL/GenBank/DDBJ whole genome shotgun (WGS) entry which is preliminary data.</text>
</comment>
<organism evidence="1 2">
    <name type="scientific">Saguinus oedipus</name>
    <name type="common">Cotton-top tamarin</name>
    <name type="synonym">Oedipomidas oedipus</name>
    <dbReference type="NCBI Taxonomy" id="9490"/>
    <lineage>
        <taxon>Eukaryota</taxon>
        <taxon>Metazoa</taxon>
        <taxon>Chordata</taxon>
        <taxon>Craniata</taxon>
        <taxon>Vertebrata</taxon>
        <taxon>Euteleostomi</taxon>
        <taxon>Mammalia</taxon>
        <taxon>Eutheria</taxon>
        <taxon>Euarchontoglires</taxon>
        <taxon>Primates</taxon>
        <taxon>Haplorrhini</taxon>
        <taxon>Platyrrhini</taxon>
        <taxon>Cebidae</taxon>
        <taxon>Callitrichinae</taxon>
        <taxon>Saguinus</taxon>
    </lineage>
</organism>
<evidence type="ECO:0000313" key="2">
    <source>
        <dbReference type="Proteomes" id="UP001266305"/>
    </source>
</evidence>
<gene>
    <name evidence="1" type="ORF">P7K49_029643</name>
</gene>
<proteinExistence type="predicted"/>
<keyword evidence="2" id="KW-1185">Reference proteome</keyword>
<feature type="non-terminal residue" evidence="1">
    <location>
        <position position="1"/>
    </location>
</feature>
<evidence type="ECO:0000313" key="1">
    <source>
        <dbReference type="EMBL" id="KAK2093114.1"/>
    </source>
</evidence>
<protein>
    <submittedName>
        <fullName evidence="1">Uncharacterized protein</fullName>
    </submittedName>
</protein>
<dbReference type="Proteomes" id="UP001266305">
    <property type="component" value="Unassembled WGS sequence"/>
</dbReference>
<dbReference type="EMBL" id="JASSZA010000015">
    <property type="protein sequence ID" value="KAK2093114.1"/>
    <property type="molecule type" value="Genomic_DNA"/>
</dbReference>